<evidence type="ECO:0000313" key="2">
    <source>
        <dbReference type="EMBL" id="MDI1428509.1"/>
    </source>
</evidence>
<keyword evidence="3" id="KW-1185">Reference proteome</keyword>
<dbReference type="RefSeq" id="WP_284719995.1">
    <property type="nucleotide sequence ID" value="NZ_JARZHI010000002.1"/>
</dbReference>
<gene>
    <name evidence="2" type="ORF">QHF89_03365</name>
</gene>
<protein>
    <submittedName>
        <fullName evidence="2">Uncharacterized protein</fullName>
    </submittedName>
</protein>
<name>A0ABT6NJN1_9BACT</name>
<evidence type="ECO:0000313" key="3">
    <source>
        <dbReference type="Proteomes" id="UP001160301"/>
    </source>
</evidence>
<comment type="caution">
    <text evidence="2">The sequence shown here is derived from an EMBL/GenBank/DDBJ whole genome shotgun (WGS) entry which is preliminary data.</text>
</comment>
<accession>A0ABT6NJN1</accession>
<feature type="region of interest" description="Disordered" evidence="1">
    <location>
        <begin position="24"/>
        <end position="46"/>
    </location>
</feature>
<proteinExistence type="predicted"/>
<dbReference type="Proteomes" id="UP001160301">
    <property type="component" value="Unassembled WGS sequence"/>
</dbReference>
<organism evidence="2 3">
    <name type="scientific">Polyangium sorediatum</name>
    <dbReference type="NCBI Taxonomy" id="889274"/>
    <lineage>
        <taxon>Bacteria</taxon>
        <taxon>Pseudomonadati</taxon>
        <taxon>Myxococcota</taxon>
        <taxon>Polyangia</taxon>
        <taxon>Polyangiales</taxon>
        <taxon>Polyangiaceae</taxon>
        <taxon>Polyangium</taxon>
    </lineage>
</organism>
<evidence type="ECO:0000256" key="1">
    <source>
        <dbReference type="SAM" id="MobiDB-lite"/>
    </source>
</evidence>
<sequence>MTSQAGDGPRRRGLLLASLVAGAGCADEPPPRVTGADAPGYEVVPQ</sequence>
<reference evidence="2 3" key="1">
    <citation type="submission" date="2023-04" db="EMBL/GenBank/DDBJ databases">
        <title>The genome sequence of Polyangium sorediatum DSM14670.</title>
        <authorList>
            <person name="Zhang X."/>
        </authorList>
    </citation>
    <scope>NUCLEOTIDE SEQUENCE [LARGE SCALE GENOMIC DNA]</scope>
    <source>
        <strain evidence="2 3">DSM 14670</strain>
    </source>
</reference>
<dbReference type="EMBL" id="JARZHI010000002">
    <property type="protein sequence ID" value="MDI1428509.1"/>
    <property type="molecule type" value="Genomic_DNA"/>
</dbReference>